<evidence type="ECO:0000313" key="3">
    <source>
        <dbReference type="Proteomes" id="UP000830116"/>
    </source>
</evidence>
<reference evidence="2" key="1">
    <citation type="submission" date="2022-03" db="EMBL/GenBank/DDBJ databases">
        <title>Genome Identification and Characterization of new species Bdellovibrio reynosense LBG001 sp. nov. from a Mexico soil sample.</title>
        <authorList>
            <person name="Camilli A."/>
            <person name="Ajao Y."/>
            <person name="Guo X."/>
        </authorList>
    </citation>
    <scope>NUCLEOTIDE SEQUENCE</scope>
    <source>
        <strain evidence="2">LBG001</strain>
    </source>
</reference>
<keyword evidence="1" id="KW-0732">Signal</keyword>
<protein>
    <submittedName>
        <fullName evidence="2">Uncharacterized protein</fullName>
    </submittedName>
</protein>
<dbReference type="EMBL" id="CP093442">
    <property type="protein sequence ID" value="UOF02551.1"/>
    <property type="molecule type" value="Genomic_DNA"/>
</dbReference>
<gene>
    <name evidence="2" type="ORF">MNR06_06245</name>
</gene>
<proteinExistence type="predicted"/>
<keyword evidence="3" id="KW-1185">Reference proteome</keyword>
<dbReference type="Proteomes" id="UP000830116">
    <property type="component" value="Chromosome"/>
</dbReference>
<evidence type="ECO:0000256" key="1">
    <source>
        <dbReference type="SAM" id="SignalP"/>
    </source>
</evidence>
<evidence type="ECO:0000313" key="2">
    <source>
        <dbReference type="EMBL" id="UOF02551.1"/>
    </source>
</evidence>
<organism evidence="2 3">
    <name type="scientific">Bdellovibrio reynosensis</name>
    <dbReference type="NCBI Taxonomy" id="2835041"/>
    <lineage>
        <taxon>Bacteria</taxon>
        <taxon>Pseudomonadati</taxon>
        <taxon>Bdellovibrionota</taxon>
        <taxon>Bdellovibrionia</taxon>
        <taxon>Bdellovibrionales</taxon>
        <taxon>Pseudobdellovibrionaceae</taxon>
        <taxon>Bdellovibrio</taxon>
    </lineage>
</organism>
<dbReference type="RefSeq" id="WP_243540179.1">
    <property type="nucleotide sequence ID" value="NZ_CP093442.1"/>
</dbReference>
<feature type="chain" id="PRO_5047350701" evidence="1">
    <location>
        <begin position="19"/>
        <end position="241"/>
    </location>
</feature>
<name>A0ABY4CFV3_9BACT</name>
<feature type="signal peptide" evidence="1">
    <location>
        <begin position="1"/>
        <end position="18"/>
    </location>
</feature>
<accession>A0ABY4CFV3</accession>
<sequence>MAKIVFGLLLLLGSIAFAEKREPVTFGELRTRLLLVAEADVYTVEKYPEFMMPTGDSKVDLKFTEYQQKMIKKDQYFRINAANSFETYDMKEGKINDVVYNIVLEELDENLYPTGVSVKVGVRASPGTVVGNFSQIKDQLSMSPTLKTGRGLVGDHVINSFPTVLNNEKIPAYSKFEVIGVTKKYMRFTIAYEYTLQIQNVRTKKIYEIAAPQRFNLPNWAHLVAEKNRRVIKFKGMEFHY</sequence>